<evidence type="ECO:0000313" key="2">
    <source>
        <dbReference type="Proteomes" id="UP000297741"/>
    </source>
</evidence>
<reference evidence="1 2" key="1">
    <citation type="submission" date="2018-11" db="EMBL/GenBank/DDBJ databases">
        <title>Tabrizicola sp. isolated from sediment of alpine lake.</title>
        <authorList>
            <person name="Liu Z."/>
        </authorList>
    </citation>
    <scope>NUCLEOTIDE SEQUENCE [LARGE SCALE GENOMIC DNA]</scope>
    <source>
        <strain evidence="1 2">DRYC-M-16</strain>
    </source>
</reference>
<sequence length="83" mass="8953">MSVRGRLCNNGETRISAIRAKDDKGTKRLADESRYGLGSGVFSKDEKRAPNLARNRFDTGRIASLRSAGPRIFPTGANMAALG</sequence>
<dbReference type="EMBL" id="RPEM01000009">
    <property type="protein sequence ID" value="TGD42459.1"/>
    <property type="molecule type" value="Genomic_DNA"/>
</dbReference>
<protein>
    <submittedName>
        <fullName evidence="1">Uncharacterized protein</fullName>
    </submittedName>
</protein>
<accession>A0ABY2KMG8</accession>
<dbReference type="Proteomes" id="UP000297741">
    <property type="component" value="Unassembled WGS sequence"/>
</dbReference>
<gene>
    <name evidence="1" type="ORF">EEB11_14410</name>
</gene>
<evidence type="ECO:0000313" key="1">
    <source>
        <dbReference type="EMBL" id="TGD42459.1"/>
    </source>
</evidence>
<proteinExistence type="predicted"/>
<organism evidence="1 2">
    <name type="scientific">Pseudotabrizicola sediminis</name>
    <dbReference type="NCBI Taxonomy" id="2486418"/>
    <lineage>
        <taxon>Bacteria</taxon>
        <taxon>Pseudomonadati</taxon>
        <taxon>Pseudomonadota</taxon>
        <taxon>Alphaproteobacteria</taxon>
        <taxon>Rhodobacterales</taxon>
        <taxon>Paracoccaceae</taxon>
        <taxon>Pseudotabrizicola</taxon>
    </lineage>
</organism>
<keyword evidence="2" id="KW-1185">Reference proteome</keyword>
<name>A0ABY2KMG8_9RHOB</name>
<comment type="caution">
    <text evidence="1">The sequence shown here is derived from an EMBL/GenBank/DDBJ whole genome shotgun (WGS) entry which is preliminary data.</text>
</comment>